<dbReference type="VEuPathDB" id="AmoebaDB:EHI8A_006420"/>
<dbReference type="PANTHER" id="PTHR24348">
    <property type="entry name" value="SERINE/THREONINE-PROTEIN KINASE UNC-51-RELATED"/>
    <property type="match status" value="1"/>
</dbReference>
<dbReference type="SUPFAM" id="SSF56112">
    <property type="entry name" value="Protein kinase-like (PK-like)"/>
    <property type="match status" value="1"/>
</dbReference>
<dbReference type="GO" id="GO:0005737">
    <property type="term" value="C:cytoplasm"/>
    <property type="evidence" value="ECO:0007669"/>
    <property type="project" value="TreeGrafter"/>
</dbReference>
<evidence type="ECO:0000256" key="3">
    <source>
        <dbReference type="PROSITE-ProRule" id="PRU10141"/>
    </source>
</evidence>
<dbReference type="PANTHER" id="PTHR24348:SF70">
    <property type="entry name" value="PROTEIN KINASE DOMAIN CONTAINING PROTEIN"/>
    <property type="match status" value="1"/>
</dbReference>
<dbReference type="VEuPathDB" id="AmoebaDB:EHI_153310"/>
<comment type="caution">
    <text evidence="5">The sequence shown here is derived from an EMBL/GenBank/DDBJ whole genome shotgun (WGS) entry which is preliminary data.</text>
</comment>
<dbReference type="InterPro" id="IPR000719">
    <property type="entry name" value="Prot_kinase_dom"/>
</dbReference>
<keyword evidence="5" id="KW-0418">Kinase</keyword>
<dbReference type="InterPro" id="IPR011009">
    <property type="entry name" value="Kinase-like_dom_sf"/>
</dbReference>
<dbReference type="Pfam" id="PF00069">
    <property type="entry name" value="Pkinase"/>
    <property type="match status" value="1"/>
</dbReference>
<dbReference type="CDD" id="cd00180">
    <property type="entry name" value="PKc"/>
    <property type="match status" value="1"/>
</dbReference>
<dbReference type="PROSITE" id="PS50011">
    <property type="entry name" value="PROTEIN_KINASE_DOM"/>
    <property type="match status" value="1"/>
</dbReference>
<dbReference type="GO" id="GO:0005524">
    <property type="term" value="F:ATP binding"/>
    <property type="evidence" value="ECO:0007669"/>
    <property type="project" value="UniProtKB-UniRule"/>
</dbReference>
<dbReference type="Proteomes" id="UP000078387">
    <property type="component" value="Unassembled WGS sequence"/>
</dbReference>
<dbReference type="SMART" id="SM00220">
    <property type="entry name" value="S_TKc"/>
    <property type="match status" value="1"/>
</dbReference>
<evidence type="ECO:0000313" key="6">
    <source>
        <dbReference type="Proteomes" id="UP000078387"/>
    </source>
</evidence>
<dbReference type="GO" id="GO:0010506">
    <property type="term" value="P:regulation of autophagy"/>
    <property type="evidence" value="ECO:0007669"/>
    <property type="project" value="InterPro"/>
</dbReference>
<dbReference type="FunFam" id="1.10.510.10:FF:001450">
    <property type="entry name" value="Protein kinase domain containing protein"/>
    <property type="match status" value="1"/>
</dbReference>
<feature type="binding site" evidence="3">
    <location>
        <position position="321"/>
    </location>
    <ligand>
        <name>ATP</name>
        <dbReference type="ChEBI" id="CHEBI:30616"/>
    </ligand>
</feature>
<dbReference type="VEuPathDB" id="AmoebaDB:EHI7A_007180"/>
<keyword evidence="5" id="KW-0808">Transferase</keyword>
<feature type="domain" description="Protein kinase" evidence="4">
    <location>
        <begin position="284"/>
        <end position="562"/>
    </location>
</feature>
<dbReference type="EMBL" id="BDEQ01000001">
    <property type="protein sequence ID" value="GAT91587.1"/>
    <property type="molecule type" value="Genomic_DNA"/>
</dbReference>
<proteinExistence type="predicted"/>
<name>A0A5K1UHU5_ENTHI</name>
<evidence type="ECO:0000256" key="1">
    <source>
        <dbReference type="ARBA" id="ARBA00022741"/>
    </source>
</evidence>
<evidence type="ECO:0000259" key="4">
    <source>
        <dbReference type="PROSITE" id="PS50011"/>
    </source>
</evidence>
<dbReference type="VEuPathDB" id="AmoebaDB:KM1_019460"/>
<dbReference type="InterPro" id="IPR045269">
    <property type="entry name" value="Atg1-like"/>
</dbReference>
<evidence type="ECO:0000256" key="2">
    <source>
        <dbReference type="ARBA" id="ARBA00022840"/>
    </source>
</evidence>
<gene>
    <name evidence="5" type="ORF">CL6EHI_153310</name>
</gene>
<dbReference type="PROSITE" id="PS00107">
    <property type="entry name" value="PROTEIN_KINASE_ATP"/>
    <property type="match status" value="1"/>
</dbReference>
<dbReference type="GO" id="GO:0004674">
    <property type="term" value="F:protein serine/threonine kinase activity"/>
    <property type="evidence" value="ECO:0007669"/>
    <property type="project" value="InterPro"/>
</dbReference>
<protein>
    <submittedName>
        <fullName evidence="5">Protein kinase domain containing protein</fullName>
    </submittedName>
</protein>
<dbReference type="InterPro" id="IPR017441">
    <property type="entry name" value="Protein_kinase_ATP_BS"/>
</dbReference>
<dbReference type="VEuPathDB" id="AmoebaDB:EHI5A_018820"/>
<keyword evidence="1 3" id="KW-0547">Nucleotide-binding</keyword>
<dbReference type="AlphaFoldDB" id="A0A5K1UHU5"/>
<organism evidence="5 6">
    <name type="scientific">Entamoeba histolytica</name>
    <dbReference type="NCBI Taxonomy" id="5759"/>
    <lineage>
        <taxon>Eukaryota</taxon>
        <taxon>Amoebozoa</taxon>
        <taxon>Evosea</taxon>
        <taxon>Archamoebae</taxon>
        <taxon>Mastigamoebida</taxon>
        <taxon>Entamoebidae</taxon>
        <taxon>Entamoeba</taxon>
    </lineage>
</organism>
<dbReference type="OMA" id="FMNDINS"/>
<keyword evidence="2 3" id="KW-0067">ATP-binding</keyword>
<dbReference type="InterPro" id="IPR008271">
    <property type="entry name" value="Ser/Thr_kinase_AS"/>
</dbReference>
<dbReference type="Gene3D" id="3.30.200.20">
    <property type="entry name" value="Phosphorylase Kinase, domain 1"/>
    <property type="match status" value="1"/>
</dbReference>
<dbReference type="Gene3D" id="1.10.510.10">
    <property type="entry name" value="Transferase(Phosphotransferase) domain 1"/>
    <property type="match status" value="1"/>
</dbReference>
<evidence type="ECO:0000313" key="5">
    <source>
        <dbReference type="EMBL" id="GAT91587.1"/>
    </source>
</evidence>
<dbReference type="PROSITE" id="PS00108">
    <property type="entry name" value="PROTEIN_KINASE_ST"/>
    <property type="match status" value="1"/>
</dbReference>
<sequence>MKSISSVGRNLIISTEDRFTQYFLPKKIFNTDSDYEITKLLLQILSTVDNPFFEKIQEWGIGFDENGDEIISIVCEIDRLVNDYFNSTISIEAIQYFSSDIQTLIEIIILLKQLLCQSLKSEQPFLFSSMSFAIQSDPSSPIPQMKVSSLGFLLPHFINAVKELDGIKPFVPNEFLIKNISSWDITTKVEINSFGVLLNKLLFQQNPVIQDSQFIVNTNTLTSQLNGCLIQPPIKFLEKLFKRRLISFSKIKEAMMKDPYFNECWKYKHIEPEYISNIFDIFDRESCKILGKGSFGCVFSASYKGNFFAIKEMSDYESAIKEVRTMNICSHENVVRLYKFFKSPISVKFNFFSQDAIDSNTFYYIIMECSAYGSLFNFISMNPNGISLQYIQQFMFDINNAMKYLIFTRQIIHRDIKTQNILVFQDPSKPNGLTLKLCDFGSSRLIGDNNFDTIFVGSSYTNQPEISHGTIYNEKCDLFSIGVILYEMITGTVLNIQKTSNIPIENYYSFYQLKLNEIIEHANEFVCGSQPQFVVLIDLLRKLFVTQDSRLTWKQYLQHPFFSIIIQ</sequence>
<reference evidence="5 6" key="1">
    <citation type="submission" date="2016-05" db="EMBL/GenBank/DDBJ databases">
        <title>First whole genome sequencing of Entamoeba histolytica HM1:IMSS-clone-6.</title>
        <authorList>
            <person name="Mukherjee Avik.K."/>
            <person name="Izumyama S."/>
            <person name="Nakada-Tsukui K."/>
            <person name="Nozaki T."/>
        </authorList>
    </citation>
    <scope>NUCLEOTIDE SEQUENCE [LARGE SCALE GENOMIC DNA]</scope>
    <source>
        <strain evidence="5 6">HM1:IMSS clone 6</strain>
    </source>
</reference>
<accession>A0A5K1UHU5</accession>